<dbReference type="Pfam" id="PF00075">
    <property type="entry name" value="RNase_H"/>
    <property type="match status" value="1"/>
</dbReference>
<evidence type="ECO:0000256" key="2">
    <source>
        <dbReference type="ARBA" id="ARBA00005300"/>
    </source>
</evidence>
<dbReference type="PROSITE" id="PS50879">
    <property type="entry name" value="RNASE_H_1"/>
    <property type="match status" value="1"/>
</dbReference>
<evidence type="ECO:0000256" key="1">
    <source>
        <dbReference type="ARBA" id="ARBA00000077"/>
    </source>
</evidence>
<evidence type="ECO:0000256" key="3">
    <source>
        <dbReference type="ARBA" id="ARBA00012180"/>
    </source>
</evidence>
<sequence length="160" mass="18008">MLRRRRCSHCGTEVRSAVVYTDGACINNGRNAYAGFGVFWGDDHRNNVSEPFSNGPATKTRAALEAVRHAIKQGVDKDLDCMTIRSDMQYLVNAHTEYVKKWRKNGWKTSRGKLVADGDLHQAIEDLRKNFFVRFEHVPADENGMADQLATQGAEEARGH</sequence>
<comment type="catalytic activity">
    <reaction evidence="1">
        <text>Endonucleolytic cleavage to 5'-phosphomonoester.</text>
        <dbReference type="EC" id="3.1.26.4"/>
    </reaction>
</comment>
<evidence type="ECO:0000256" key="5">
    <source>
        <dbReference type="ARBA" id="ARBA00022723"/>
    </source>
</evidence>
<dbReference type="GO" id="GO:0003676">
    <property type="term" value="F:nucleic acid binding"/>
    <property type="evidence" value="ECO:0007669"/>
    <property type="project" value="InterPro"/>
</dbReference>
<dbReference type="EC" id="3.1.26.4" evidence="3"/>
<dbReference type="CDD" id="cd09280">
    <property type="entry name" value="RNase_HI_eukaryote_like"/>
    <property type="match status" value="1"/>
</dbReference>
<dbReference type="WBParaSite" id="L893_g31330.t1">
    <property type="protein sequence ID" value="L893_g31330.t1"/>
    <property type="gene ID" value="L893_g31330"/>
</dbReference>
<dbReference type="InterPro" id="IPR012337">
    <property type="entry name" value="RNaseH-like_sf"/>
</dbReference>
<dbReference type="SUPFAM" id="SSF53098">
    <property type="entry name" value="Ribonuclease H-like"/>
    <property type="match status" value="1"/>
</dbReference>
<evidence type="ECO:0000313" key="9">
    <source>
        <dbReference type="Proteomes" id="UP000095287"/>
    </source>
</evidence>
<evidence type="ECO:0000256" key="6">
    <source>
        <dbReference type="ARBA" id="ARBA00022759"/>
    </source>
</evidence>
<comment type="similarity">
    <text evidence="2">Belongs to the RNase H family.</text>
</comment>
<evidence type="ECO:0000259" key="8">
    <source>
        <dbReference type="PROSITE" id="PS50879"/>
    </source>
</evidence>
<keyword evidence="6" id="KW-0255">Endonuclease</keyword>
<dbReference type="InterPro" id="IPR036397">
    <property type="entry name" value="RNaseH_sf"/>
</dbReference>
<dbReference type="GO" id="GO:0004523">
    <property type="term" value="F:RNA-DNA hybrid ribonuclease activity"/>
    <property type="evidence" value="ECO:0007669"/>
    <property type="project" value="UniProtKB-EC"/>
</dbReference>
<dbReference type="Gene3D" id="3.30.420.10">
    <property type="entry name" value="Ribonuclease H-like superfamily/Ribonuclease H"/>
    <property type="match status" value="1"/>
</dbReference>
<name>A0A1I8A0F8_9BILA</name>
<keyword evidence="7" id="KW-0378">Hydrolase</keyword>
<accession>A0A1I8A0F8</accession>
<keyword evidence="9" id="KW-1185">Reference proteome</keyword>
<evidence type="ECO:0000313" key="10">
    <source>
        <dbReference type="WBParaSite" id="L893_g31330.t1"/>
    </source>
</evidence>
<dbReference type="InterPro" id="IPR050092">
    <property type="entry name" value="RNase_H"/>
</dbReference>
<dbReference type="GO" id="GO:0043137">
    <property type="term" value="P:DNA replication, removal of RNA primer"/>
    <property type="evidence" value="ECO:0007669"/>
    <property type="project" value="TreeGrafter"/>
</dbReference>
<evidence type="ECO:0000256" key="7">
    <source>
        <dbReference type="ARBA" id="ARBA00022801"/>
    </source>
</evidence>
<dbReference type="AlphaFoldDB" id="A0A1I8A0F8"/>
<reference evidence="10" key="1">
    <citation type="submission" date="2016-11" db="UniProtKB">
        <authorList>
            <consortium name="WormBaseParasite"/>
        </authorList>
    </citation>
    <scope>IDENTIFICATION</scope>
</reference>
<dbReference type="PANTHER" id="PTHR10642:SF26">
    <property type="entry name" value="RIBONUCLEASE H1"/>
    <property type="match status" value="1"/>
</dbReference>
<dbReference type="Proteomes" id="UP000095287">
    <property type="component" value="Unplaced"/>
</dbReference>
<organism evidence="9 10">
    <name type="scientific">Steinernema glaseri</name>
    <dbReference type="NCBI Taxonomy" id="37863"/>
    <lineage>
        <taxon>Eukaryota</taxon>
        <taxon>Metazoa</taxon>
        <taxon>Ecdysozoa</taxon>
        <taxon>Nematoda</taxon>
        <taxon>Chromadorea</taxon>
        <taxon>Rhabditida</taxon>
        <taxon>Tylenchina</taxon>
        <taxon>Panagrolaimomorpha</taxon>
        <taxon>Strongyloidoidea</taxon>
        <taxon>Steinernematidae</taxon>
        <taxon>Steinernema</taxon>
    </lineage>
</organism>
<dbReference type="InterPro" id="IPR002156">
    <property type="entry name" value="RNaseH_domain"/>
</dbReference>
<dbReference type="GO" id="GO:0046872">
    <property type="term" value="F:metal ion binding"/>
    <property type="evidence" value="ECO:0007669"/>
    <property type="project" value="UniProtKB-KW"/>
</dbReference>
<keyword evidence="4" id="KW-0540">Nuclease</keyword>
<keyword evidence="5" id="KW-0479">Metal-binding</keyword>
<evidence type="ECO:0000256" key="4">
    <source>
        <dbReference type="ARBA" id="ARBA00022722"/>
    </source>
</evidence>
<dbReference type="PANTHER" id="PTHR10642">
    <property type="entry name" value="RIBONUCLEASE H1"/>
    <property type="match status" value="1"/>
</dbReference>
<protein>
    <recommendedName>
        <fullName evidence="3">ribonuclease H</fullName>
        <ecNumber evidence="3">3.1.26.4</ecNumber>
    </recommendedName>
</protein>
<proteinExistence type="inferred from homology"/>
<feature type="domain" description="RNase H type-1" evidence="8">
    <location>
        <begin position="13"/>
        <end position="155"/>
    </location>
</feature>